<accession>A0A9W6STJ8</accession>
<proteinExistence type="predicted"/>
<comment type="caution">
    <text evidence="1">The sequence shown here is derived from an EMBL/GenBank/DDBJ whole genome shotgun (WGS) entry which is preliminary data.</text>
</comment>
<protein>
    <submittedName>
        <fullName evidence="1">Uncharacterized protein</fullName>
    </submittedName>
</protein>
<organism evidence="1 2">
    <name type="scientific">Actinorhabdospora filicis</name>
    <dbReference type="NCBI Taxonomy" id="1785913"/>
    <lineage>
        <taxon>Bacteria</taxon>
        <taxon>Bacillati</taxon>
        <taxon>Actinomycetota</taxon>
        <taxon>Actinomycetes</taxon>
        <taxon>Micromonosporales</taxon>
        <taxon>Micromonosporaceae</taxon>
        <taxon>Actinorhabdospora</taxon>
    </lineage>
</organism>
<gene>
    <name evidence="1" type="ORF">Afil01_66150</name>
</gene>
<reference evidence="1" key="1">
    <citation type="submission" date="2023-03" db="EMBL/GenBank/DDBJ databases">
        <title>Actinorhabdospora filicis NBRC 111898.</title>
        <authorList>
            <person name="Ichikawa N."/>
            <person name="Sato H."/>
            <person name="Tonouchi N."/>
        </authorList>
    </citation>
    <scope>NUCLEOTIDE SEQUENCE</scope>
    <source>
        <strain evidence="1">NBRC 111898</strain>
    </source>
</reference>
<dbReference type="Proteomes" id="UP001165079">
    <property type="component" value="Unassembled WGS sequence"/>
</dbReference>
<name>A0A9W6STJ8_9ACTN</name>
<evidence type="ECO:0000313" key="1">
    <source>
        <dbReference type="EMBL" id="GLZ81808.1"/>
    </source>
</evidence>
<evidence type="ECO:0000313" key="2">
    <source>
        <dbReference type="Proteomes" id="UP001165079"/>
    </source>
</evidence>
<keyword evidence="2" id="KW-1185">Reference proteome</keyword>
<sequence length="334" mass="35404">MTAQWSPPSPGWEVSAHPASPYRFGADTAAAGEGILDLRLGGRRDTRSAGVEFAYRDRVRVPRPQAPVVLVDGRPALQGWGHARVSLPSGPRVVEVQAGVSRVCRVVEVPERGAVELDYAHLWPNRFDSGEDEAALGPRGRTAERPGLFARLLGRGAAPVPVDGVFLLDPGSRAVPELPGGHGGVLVRARFAIAPNSRDRLDALVAAGGDATALTSAWLTLGEPAPLAHRPWVAPFTLAVAGRTRTLPWGSWLVPVPEGVHEVVLDSTAPAASLVDGDTVVDLAMGLKTAEARVRAGKVTELRYHVSVTLRPRAAGPALDEYATTVFATAMRLW</sequence>
<dbReference type="EMBL" id="BSTX01000007">
    <property type="protein sequence ID" value="GLZ81808.1"/>
    <property type="molecule type" value="Genomic_DNA"/>
</dbReference>
<dbReference type="RefSeq" id="WP_285667362.1">
    <property type="nucleotide sequence ID" value="NZ_BSTX01000007.1"/>
</dbReference>
<dbReference type="AlphaFoldDB" id="A0A9W6STJ8"/>